<feature type="compositionally biased region" description="Pro residues" evidence="1">
    <location>
        <begin position="886"/>
        <end position="896"/>
    </location>
</feature>
<feature type="compositionally biased region" description="Basic and acidic residues" evidence="1">
    <location>
        <begin position="71"/>
        <end position="83"/>
    </location>
</feature>
<comment type="caution">
    <text evidence="4">The sequence shown here is derived from an EMBL/GenBank/DDBJ whole genome shotgun (WGS) entry which is preliminary data.</text>
</comment>
<keyword evidence="2" id="KW-0472">Membrane</keyword>
<evidence type="ECO:0000256" key="2">
    <source>
        <dbReference type="SAM" id="Phobius"/>
    </source>
</evidence>
<feature type="compositionally biased region" description="Polar residues" evidence="1">
    <location>
        <begin position="900"/>
        <end position="912"/>
    </location>
</feature>
<accession>A0A2J8NCS7</accession>
<gene>
    <name evidence="4" type="ORF">CK820_G0012502</name>
</gene>
<feature type="compositionally biased region" description="Basic and acidic residues" evidence="1">
    <location>
        <begin position="276"/>
        <end position="285"/>
    </location>
</feature>
<feature type="compositionally biased region" description="Basic and acidic residues" evidence="1">
    <location>
        <begin position="1"/>
        <end position="10"/>
    </location>
</feature>
<feature type="region of interest" description="Disordered" evidence="1">
    <location>
        <begin position="1201"/>
        <end position="1232"/>
    </location>
</feature>
<evidence type="ECO:0000256" key="1">
    <source>
        <dbReference type="SAM" id="MobiDB-lite"/>
    </source>
</evidence>
<feature type="domain" description="AKNA" evidence="3">
    <location>
        <begin position="618"/>
        <end position="716"/>
    </location>
</feature>
<feature type="compositionally biased region" description="Acidic residues" evidence="1">
    <location>
        <begin position="798"/>
        <end position="813"/>
    </location>
</feature>
<feature type="region of interest" description="Disordered" evidence="1">
    <location>
        <begin position="1116"/>
        <end position="1186"/>
    </location>
</feature>
<dbReference type="Proteomes" id="UP000236370">
    <property type="component" value="Unassembled WGS sequence"/>
</dbReference>
<feature type="region of interest" description="Disordered" evidence="1">
    <location>
        <begin position="679"/>
        <end position="700"/>
    </location>
</feature>
<reference evidence="4 5" key="1">
    <citation type="submission" date="2017-12" db="EMBL/GenBank/DDBJ databases">
        <title>High-resolution comparative analysis of great ape genomes.</title>
        <authorList>
            <person name="Pollen A."/>
            <person name="Hastie A."/>
            <person name="Hormozdiari F."/>
            <person name="Dougherty M."/>
            <person name="Liu R."/>
            <person name="Chaisson M."/>
            <person name="Hoppe E."/>
            <person name="Hill C."/>
            <person name="Pang A."/>
            <person name="Hillier L."/>
            <person name="Baker C."/>
            <person name="Armstrong J."/>
            <person name="Shendure J."/>
            <person name="Paten B."/>
            <person name="Wilson R."/>
            <person name="Chao H."/>
            <person name="Schneider V."/>
            <person name="Ventura M."/>
            <person name="Kronenberg Z."/>
            <person name="Murali S."/>
            <person name="Gordon D."/>
            <person name="Cantsilieris S."/>
            <person name="Munson K."/>
            <person name="Nelson B."/>
            <person name="Raja A."/>
            <person name="Underwood J."/>
            <person name="Diekhans M."/>
            <person name="Fiddes I."/>
            <person name="Haussler D."/>
            <person name="Eichler E."/>
        </authorList>
    </citation>
    <scope>NUCLEOTIDE SEQUENCE [LARGE SCALE GENOMIC DNA]</scope>
    <source>
        <strain evidence="4">Yerkes chimp pedigree #C0471</strain>
    </source>
</reference>
<feature type="region of interest" description="Disordered" evidence="1">
    <location>
        <begin position="875"/>
        <end position="963"/>
    </location>
</feature>
<evidence type="ECO:0000259" key="3">
    <source>
        <dbReference type="Pfam" id="PF12443"/>
    </source>
</evidence>
<feature type="region of interest" description="Disordered" evidence="1">
    <location>
        <begin position="1059"/>
        <end position="1082"/>
    </location>
</feature>
<feature type="compositionally biased region" description="Polar residues" evidence="1">
    <location>
        <begin position="950"/>
        <end position="961"/>
    </location>
</feature>
<keyword evidence="2" id="KW-0812">Transmembrane</keyword>
<dbReference type="InterPro" id="IPR052655">
    <property type="entry name" value="AKNA_Centrosome-Trans_reg"/>
</dbReference>
<feature type="compositionally biased region" description="Basic and acidic residues" evidence="1">
    <location>
        <begin position="1156"/>
        <end position="1168"/>
    </location>
</feature>
<feature type="transmembrane region" description="Helical" evidence="2">
    <location>
        <begin position="473"/>
        <end position="496"/>
    </location>
</feature>
<dbReference type="EMBL" id="NBAG03000232">
    <property type="protein sequence ID" value="PNI69564.1"/>
    <property type="molecule type" value="Genomic_DNA"/>
</dbReference>
<keyword evidence="2" id="KW-1133">Transmembrane helix</keyword>
<feature type="compositionally biased region" description="Polar residues" evidence="1">
    <location>
        <begin position="1328"/>
        <end position="1338"/>
    </location>
</feature>
<feature type="compositionally biased region" description="Low complexity" evidence="1">
    <location>
        <begin position="553"/>
        <end position="564"/>
    </location>
</feature>
<feature type="region of interest" description="Disordered" evidence="1">
    <location>
        <begin position="1385"/>
        <end position="1404"/>
    </location>
</feature>
<dbReference type="InterPro" id="IPR022150">
    <property type="entry name" value="AKNA_dom"/>
</dbReference>
<feature type="compositionally biased region" description="Pro residues" evidence="1">
    <location>
        <begin position="1064"/>
        <end position="1078"/>
    </location>
</feature>
<feature type="compositionally biased region" description="Basic and acidic residues" evidence="1">
    <location>
        <begin position="25"/>
        <end position="35"/>
    </location>
</feature>
<feature type="compositionally biased region" description="Acidic residues" evidence="1">
    <location>
        <begin position="89"/>
        <end position="99"/>
    </location>
</feature>
<dbReference type="Pfam" id="PF12443">
    <property type="entry name" value="AKNA"/>
    <property type="match status" value="1"/>
</dbReference>
<feature type="region of interest" description="Disordered" evidence="1">
    <location>
        <begin position="982"/>
        <end position="1028"/>
    </location>
</feature>
<feature type="region of interest" description="Disordered" evidence="1">
    <location>
        <begin position="795"/>
        <end position="849"/>
    </location>
</feature>
<feature type="region of interest" description="Disordered" evidence="1">
    <location>
        <begin position="1273"/>
        <end position="1350"/>
    </location>
</feature>
<proteinExistence type="predicted"/>
<protein>
    <submittedName>
        <fullName evidence="4">AKNA isoform 4</fullName>
    </submittedName>
</protein>
<evidence type="ECO:0000313" key="4">
    <source>
        <dbReference type="EMBL" id="PNI69564.1"/>
    </source>
</evidence>
<feature type="compositionally biased region" description="Polar residues" evidence="1">
    <location>
        <begin position="1004"/>
        <end position="1020"/>
    </location>
</feature>
<feature type="region of interest" description="Disordered" evidence="1">
    <location>
        <begin position="538"/>
        <end position="580"/>
    </location>
</feature>
<organism evidence="4 5">
    <name type="scientific">Pan troglodytes</name>
    <name type="common">Chimpanzee</name>
    <dbReference type="NCBI Taxonomy" id="9598"/>
    <lineage>
        <taxon>Eukaryota</taxon>
        <taxon>Metazoa</taxon>
        <taxon>Chordata</taxon>
        <taxon>Craniata</taxon>
        <taxon>Vertebrata</taxon>
        <taxon>Euteleostomi</taxon>
        <taxon>Mammalia</taxon>
        <taxon>Eutheria</taxon>
        <taxon>Euarchontoglires</taxon>
        <taxon>Primates</taxon>
        <taxon>Haplorrhini</taxon>
        <taxon>Catarrhini</taxon>
        <taxon>Hominidae</taxon>
        <taxon>Pan</taxon>
    </lineage>
</organism>
<dbReference type="PANTHER" id="PTHR21510">
    <property type="entry name" value="AKNA DOMAIN-CONTAINING PROTEIN"/>
    <property type="match status" value="1"/>
</dbReference>
<name>A0A2J8NCS7_PANTR</name>
<evidence type="ECO:0000313" key="5">
    <source>
        <dbReference type="Proteomes" id="UP000236370"/>
    </source>
</evidence>
<sequence length="1460" mass="157911">MASSETEIRWAEPGLGKGPRRRRWAWAEDKRDVDRSSSQSWEEERLFPNATSPELLEDFRLAQQHLPPLEWDPHPQPDGHQDSESGETSGEEAEAEDVDSPASSHEPLAWLPQQGRQLDMTEEEPDGTLGSLEVEEAGESSPRLGYEAGLSLEGHGNTSPMALGHGQARGWVASGEQASGDKLSEHSEVNPSVELSPARSWSSGTVSLDHPSDSLDSTWEGETDGPQPTALAETLPEGPSHHLLSPDGRTGGSVARATPMEFQDSSAPPAQCPQRATDRWRRETTRFSCPQPEEHIWKQTKTSPKPLPSRFIGSISPLNPQPRPTRQGRPLPRQGATLAGRSSSDAPKYGRGQLNYPLPDFSKVGPRVRFPKDESYRPPKSRSHNRKPQAPARPLIFKSPAEIVQEVLLNSGEAALAKDTPPAHPITRVPQEFQTPEQATELVHQLQEDYHRLLTKYAEAENTIDQLRLGAKIMMVMTITVMVIMVMVMMMTVNLFSDPPQPNHSIHTGMVPQGTKVLSFTIPQPRSAEWWPGLAEDPQASAASGWPSARGDLSPSSLTSMPTLGWLPENRDISEDQSSAEQTQALASQASQFLAKVESFERLIQAGRLMPQDQLKGFQRLKAAHAALEEEYLKACREQHPAQPLAGSKGTPGRFDPRRELEAEIYRLGSCLEELKEHIDQTQQEPEPPGSDSALDRTPALPCLHQPTHLPAPSGQAPMPAIKTSCPEPATTTAAASTGPCPLHVNVEVSSGNSEVEDRPQDPLARLRHKELQMEQVYHGLMERYLSVKSLPEAMRMEEEEEGEEEEEEEEGGGDSLEVDGVAATPGKAEATRVLPRQCPVQAEKSHGAPLEEAMEKMVSVKPPCFQASLARDGHMSGLGKAEAAPPGPGVPPHPPGTKSAASHQSSMTSLEGSGISERLPQKPLHRGGGPHLEETWMASPETDSGFVGSETSRVSPLTQTPEHRLSHISTAGTLAQPFAASVPRDGASYPKARGSLIPRRATESSTPRSRAQRHLSSPSGPLRQRAPNFSLERTLAAEMAVPGSEFEGHKRISEQLLPKKTISPPPAPAPAAAPLPRGPTETIPSFLLTRAGRDQAICELQEEVSRLRLRLEDSLHRPLQGSPTHPASAFDRPARTRGRPADSPATWASHYGSKSTERLPGEPRGEEQIVPPGRQRARSSSVPREVLRLSLSSESELPSLPLFSEKSKTTKDSPQAARDGKRGVGSAGWPDRVTFRGQYTGHEYHVLSPKAVPKGNGTVSCPHCRPIRTQDAGGAVTGDPLGPPPADTLQCPLCGQVGSPPEADGPGSATSGAEKATTRRKAPSTPSPKQRSKQAGSSPRPPPGLWYLATAPPAPAPPAFAYISSVPIMPYPPAAVYYAPAGPTSAQPATKWPPTASPPPARRHRHSIQLDLGDLEELNKALSRAVQAAESVRSTTRQMRSSLSADLRQAHSLRGSCLF</sequence>
<feature type="region of interest" description="Disordered" evidence="1">
    <location>
        <begin position="1"/>
        <end position="394"/>
    </location>
</feature>
<dbReference type="PANTHER" id="PTHR21510:SF15">
    <property type="entry name" value="MICROTUBULE ORGANIZATION PROTEIN AKNA"/>
    <property type="match status" value="1"/>
</dbReference>